<dbReference type="CDD" id="cd00051">
    <property type="entry name" value="EFh"/>
    <property type="match status" value="1"/>
</dbReference>
<evidence type="ECO:0000256" key="1">
    <source>
        <dbReference type="ARBA" id="ARBA00022837"/>
    </source>
</evidence>
<dbReference type="InterPro" id="IPR011992">
    <property type="entry name" value="EF-hand-dom_pair"/>
</dbReference>
<accession>A0A8S4P6Q6</accession>
<evidence type="ECO:0000259" key="2">
    <source>
        <dbReference type="PROSITE" id="PS50222"/>
    </source>
</evidence>
<keyword evidence="1" id="KW-0106">Calcium</keyword>
<dbReference type="Gene3D" id="1.10.238.10">
    <property type="entry name" value="EF-hand"/>
    <property type="match status" value="1"/>
</dbReference>
<dbReference type="PROSITE" id="PS50222">
    <property type="entry name" value="EF_HAND_2"/>
    <property type="match status" value="1"/>
</dbReference>
<dbReference type="Pfam" id="PF13202">
    <property type="entry name" value="EF-hand_5"/>
    <property type="match status" value="1"/>
</dbReference>
<sequence>MMSESEAQPQQGQMILTPFQIKKFEHLFHTLYDTHKDMTVSRQDFFELLKKTARIRQWKTGSPGYKKAAERLAGFWSALMTGNKRYRNNALQAHIKLDEWLQYWSDFVMAAYDEGDFPVKSCHRIAPVSYAWHTNFLEFLFELMDVSGDGVIDKSEFTNCFAEFSLSPEECGKAFDEMSKDGEIKKDEFAKLWYQYLTSTEESDPGNSLLGKLYTPAE</sequence>
<name>A0A8S4P6Q6_OWEFU</name>
<evidence type="ECO:0000313" key="4">
    <source>
        <dbReference type="Proteomes" id="UP000749559"/>
    </source>
</evidence>
<dbReference type="PROSITE" id="PS00018">
    <property type="entry name" value="EF_HAND_1"/>
    <property type="match status" value="1"/>
</dbReference>
<protein>
    <recommendedName>
        <fullName evidence="2">EF-hand domain-containing protein</fullName>
    </recommendedName>
</protein>
<dbReference type="OrthoDB" id="9974725at2759"/>
<organism evidence="3 4">
    <name type="scientific">Owenia fusiformis</name>
    <name type="common">Polychaete worm</name>
    <dbReference type="NCBI Taxonomy" id="6347"/>
    <lineage>
        <taxon>Eukaryota</taxon>
        <taxon>Metazoa</taxon>
        <taxon>Spiralia</taxon>
        <taxon>Lophotrochozoa</taxon>
        <taxon>Annelida</taxon>
        <taxon>Polychaeta</taxon>
        <taxon>Sedentaria</taxon>
        <taxon>Canalipalpata</taxon>
        <taxon>Sabellida</taxon>
        <taxon>Oweniida</taxon>
        <taxon>Oweniidae</taxon>
        <taxon>Owenia</taxon>
    </lineage>
</organism>
<dbReference type="AlphaFoldDB" id="A0A8S4P6Q6"/>
<dbReference type="SUPFAM" id="SSF47473">
    <property type="entry name" value="EF-hand"/>
    <property type="match status" value="1"/>
</dbReference>
<dbReference type="EMBL" id="CAIIXF020000007">
    <property type="protein sequence ID" value="CAH1789081.1"/>
    <property type="molecule type" value="Genomic_DNA"/>
</dbReference>
<feature type="domain" description="EF-hand" evidence="2">
    <location>
        <begin position="132"/>
        <end position="167"/>
    </location>
</feature>
<comment type="caution">
    <text evidence="3">The sequence shown here is derived from an EMBL/GenBank/DDBJ whole genome shotgun (WGS) entry which is preliminary data.</text>
</comment>
<dbReference type="InterPro" id="IPR018247">
    <property type="entry name" value="EF_Hand_1_Ca_BS"/>
</dbReference>
<dbReference type="InterPro" id="IPR002048">
    <property type="entry name" value="EF_hand_dom"/>
</dbReference>
<dbReference type="GO" id="GO:0005509">
    <property type="term" value="F:calcium ion binding"/>
    <property type="evidence" value="ECO:0007669"/>
    <property type="project" value="InterPro"/>
</dbReference>
<proteinExistence type="predicted"/>
<dbReference type="Proteomes" id="UP000749559">
    <property type="component" value="Unassembled WGS sequence"/>
</dbReference>
<evidence type="ECO:0000313" key="3">
    <source>
        <dbReference type="EMBL" id="CAH1789081.1"/>
    </source>
</evidence>
<gene>
    <name evidence="3" type="ORF">OFUS_LOCUS14500</name>
</gene>
<keyword evidence="4" id="KW-1185">Reference proteome</keyword>
<reference evidence="3" key="1">
    <citation type="submission" date="2022-03" db="EMBL/GenBank/DDBJ databases">
        <authorList>
            <person name="Martin C."/>
        </authorList>
    </citation>
    <scope>NUCLEOTIDE SEQUENCE</scope>
</reference>